<dbReference type="GO" id="GO:0016491">
    <property type="term" value="F:oxidoreductase activity"/>
    <property type="evidence" value="ECO:0007669"/>
    <property type="project" value="InterPro"/>
</dbReference>
<keyword evidence="2" id="KW-0479">Metal-binding</keyword>
<evidence type="ECO:0000256" key="2">
    <source>
        <dbReference type="ARBA" id="ARBA00023014"/>
    </source>
</evidence>
<dbReference type="GO" id="GO:0051536">
    <property type="term" value="F:iron-sulfur cluster binding"/>
    <property type="evidence" value="ECO:0007669"/>
    <property type="project" value="UniProtKB-KW"/>
</dbReference>
<accession>X0VCB4</accession>
<dbReference type="PANTHER" id="PTHR43742">
    <property type="entry name" value="TRIMETHYLAMINE-N-OXIDE REDUCTASE"/>
    <property type="match status" value="1"/>
</dbReference>
<dbReference type="SUPFAM" id="SSF53706">
    <property type="entry name" value="Formate dehydrogenase/DMSO reductase, domains 1-3"/>
    <property type="match status" value="1"/>
</dbReference>
<dbReference type="Pfam" id="PF00384">
    <property type="entry name" value="Molybdopterin"/>
    <property type="match status" value="1"/>
</dbReference>
<feature type="non-terminal residue" evidence="4">
    <location>
        <position position="263"/>
    </location>
</feature>
<reference evidence="4" key="1">
    <citation type="journal article" date="2014" name="Front. Microbiol.">
        <title>High frequency of phylogenetically diverse reductive dehalogenase-homologous genes in deep subseafloor sedimentary metagenomes.</title>
        <authorList>
            <person name="Kawai M."/>
            <person name="Futagami T."/>
            <person name="Toyoda A."/>
            <person name="Takaki Y."/>
            <person name="Nishi S."/>
            <person name="Hori S."/>
            <person name="Arai W."/>
            <person name="Tsubouchi T."/>
            <person name="Morono Y."/>
            <person name="Uchiyama I."/>
            <person name="Ito T."/>
            <person name="Fujiyama A."/>
            <person name="Inagaki F."/>
            <person name="Takami H."/>
        </authorList>
    </citation>
    <scope>NUCLEOTIDE SEQUENCE</scope>
    <source>
        <strain evidence="4">Expedition CK06-06</strain>
    </source>
</reference>
<feature type="non-terminal residue" evidence="4">
    <location>
        <position position="1"/>
    </location>
</feature>
<dbReference type="EMBL" id="BARS01029818">
    <property type="protein sequence ID" value="GAG08922.1"/>
    <property type="molecule type" value="Genomic_DNA"/>
</dbReference>
<sequence length="263" mass="29342">EIVYSEHRLKYPMKRVGPKGSYEFERITWDEAYNIIVENLSRIKLESGPEAVAIYTGRGAQELSLCDMFQPKEVAVSSASNILFPFGSPNTMGVGALCYVSLHMIAPHVTMGRMQINMFTDIENAEMIVVWGTNLTTDSPSVDMLRLEAAAQRGADIVVIDPRRTETAVRTNAQWVPIRPGTDGALALSMIEVMIEEDLYDEDFAENWCHGFEALTTYVQHFRPEVAETITGVPADTIRDLAHRICHATGACLLMYTGLEYSN</sequence>
<dbReference type="InterPro" id="IPR050612">
    <property type="entry name" value="Prok_Mopterin_Oxidored"/>
</dbReference>
<feature type="domain" description="Molybdopterin oxidoreductase" evidence="3">
    <location>
        <begin position="8"/>
        <end position="212"/>
    </location>
</feature>
<name>X0VCB4_9ZZZZ</name>
<gene>
    <name evidence="4" type="ORF">S01H1_46561</name>
</gene>
<dbReference type="InterPro" id="IPR006656">
    <property type="entry name" value="Mopterin_OxRdtase"/>
</dbReference>
<proteinExistence type="predicted"/>
<evidence type="ECO:0000313" key="4">
    <source>
        <dbReference type="EMBL" id="GAG08922.1"/>
    </source>
</evidence>
<organism evidence="4">
    <name type="scientific">marine sediment metagenome</name>
    <dbReference type="NCBI Taxonomy" id="412755"/>
    <lineage>
        <taxon>unclassified sequences</taxon>
        <taxon>metagenomes</taxon>
        <taxon>ecological metagenomes</taxon>
    </lineage>
</organism>
<evidence type="ECO:0000256" key="1">
    <source>
        <dbReference type="ARBA" id="ARBA00023004"/>
    </source>
</evidence>
<dbReference type="AlphaFoldDB" id="X0VCB4"/>
<comment type="caution">
    <text evidence="4">The sequence shown here is derived from an EMBL/GenBank/DDBJ whole genome shotgun (WGS) entry which is preliminary data.</text>
</comment>
<dbReference type="Gene3D" id="3.40.228.10">
    <property type="entry name" value="Dimethylsulfoxide Reductase, domain 2"/>
    <property type="match status" value="1"/>
</dbReference>
<evidence type="ECO:0000259" key="3">
    <source>
        <dbReference type="Pfam" id="PF00384"/>
    </source>
</evidence>
<keyword evidence="1" id="KW-0408">Iron</keyword>
<dbReference type="PANTHER" id="PTHR43742:SF6">
    <property type="entry name" value="OXIDOREDUCTASE YYAE-RELATED"/>
    <property type="match status" value="1"/>
</dbReference>
<dbReference type="Gene3D" id="3.40.50.740">
    <property type="match status" value="1"/>
</dbReference>
<protein>
    <recommendedName>
        <fullName evidence="3">Molybdopterin oxidoreductase domain-containing protein</fullName>
    </recommendedName>
</protein>
<keyword evidence="2" id="KW-0411">Iron-sulfur</keyword>